<evidence type="ECO:0000256" key="2">
    <source>
        <dbReference type="ARBA" id="ARBA00022448"/>
    </source>
</evidence>
<organism evidence="9 10">
    <name type="scientific">Sordaria brevicollis</name>
    <dbReference type="NCBI Taxonomy" id="83679"/>
    <lineage>
        <taxon>Eukaryota</taxon>
        <taxon>Fungi</taxon>
        <taxon>Dikarya</taxon>
        <taxon>Ascomycota</taxon>
        <taxon>Pezizomycotina</taxon>
        <taxon>Sordariomycetes</taxon>
        <taxon>Sordariomycetidae</taxon>
        <taxon>Sordariales</taxon>
        <taxon>Sordariaceae</taxon>
        <taxon>Sordaria</taxon>
    </lineage>
</organism>
<dbReference type="Proteomes" id="UP001281003">
    <property type="component" value="Unassembled WGS sequence"/>
</dbReference>
<feature type="transmembrane region" description="Helical" evidence="7">
    <location>
        <begin position="307"/>
        <end position="327"/>
    </location>
</feature>
<dbReference type="AlphaFoldDB" id="A0AAE0PHX7"/>
<keyword evidence="2" id="KW-0813">Transport</keyword>
<feature type="domain" description="Amino acid permease/ SLC12A" evidence="8">
    <location>
        <begin position="122"/>
        <end position="576"/>
    </location>
</feature>
<evidence type="ECO:0000256" key="5">
    <source>
        <dbReference type="ARBA" id="ARBA00023136"/>
    </source>
</evidence>
<feature type="region of interest" description="Disordered" evidence="6">
    <location>
        <begin position="80"/>
        <end position="100"/>
    </location>
</feature>
<dbReference type="InterPro" id="IPR050524">
    <property type="entry name" value="APC_YAT"/>
</dbReference>
<feature type="transmembrane region" description="Helical" evidence="7">
    <location>
        <begin position="548"/>
        <end position="568"/>
    </location>
</feature>
<dbReference type="PANTHER" id="PTHR43341:SF18">
    <property type="entry name" value="AMINO ACID PERMEASE_ SLC12A DOMAIN-CONTAINING PROTEIN"/>
    <property type="match status" value="1"/>
</dbReference>
<dbReference type="GO" id="GO:0016020">
    <property type="term" value="C:membrane"/>
    <property type="evidence" value="ECO:0007669"/>
    <property type="project" value="UniProtKB-SubCell"/>
</dbReference>
<accession>A0AAE0PHX7</accession>
<name>A0AAE0PHX7_SORBR</name>
<dbReference type="FunFam" id="1.20.1740.10:FF:000001">
    <property type="entry name" value="Amino acid permease"/>
    <property type="match status" value="1"/>
</dbReference>
<feature type="transmembrane region" description="Helical" evidence="7">
    <location>
        <begin position="347"/>
        <end position="367"/>
    </location>
</feature>
<comment type="subcellular location">
    <subcellularLocation>
        <location evidence="1">Membrane</location>
        <topology evidence="1">Multi-pass membrane protein</topology>
    </subcellularLocation>
</comment>
<feature type="transmembrane region" description="Helical" evidence="7">
    <location>
        <begin position="251"/>
        <end position="271"/>
    </location>
</feature>
<sequence length="616" mass="66456">MAPSGGSTVNDDDARHGLLSPNTNNNNDGRGSTKSPMMTGTGSLNYNTISNYGSPRSSADLTYLDPEPLAYDSDIDPMMGSPSSPILESGVPRQGQRQQEDDANLLTVTESRSLSRGLAQRHLSMLGIAGSIGTGLFLGLGGAVARGGPLGALLGYFVIGLIVCSVQFALGEVASLLPVTGSFVRHAEFLVDPAWGFAIGWNLVYGNVLSIPSEITAICVAINPAVIIVFFIVVTVSVGMGMVRVFGEVEFVFAMLKVVLVVFLIVLGLIIDLGGVPGQTERIGFRYWQDPGPFVEYIASGDWGRFLGFWSVMTGAVFSFAGVESLAMAAAETRNPRKAIPRACKRVFARVVLFYMLAVLVVGMLVASDDPRLDGSGNSVAQSPFVIAASAAGIKAIPSVVNAVVITSAWSASNQSLLAGTRVLYGLALKGQAPKIFLRTTSWGTPYMCVLLFGAFMSLSFMSLSERAINVFWWLVRLTSAGVLVSWSSILMNHIRLRKAMSRQGIAYTRLPWSSWWTVYSSPVALFMCIVILLTGGFSVFTKGNWDAATFVSSYLDIPIVLIAYLAWKFYKKTKVVSLDDIPLDLAFEQAEDAIFEEPEEGKTKGWLRAVSWIWD</sequence>
<keyword evidence="10" id="KW-1185">Reference proteome</keyword>
<evidence type="ECO:0000313" key="10">
    <source>
        <dbReference type="Proteomes" id="UP001281003"/>
    </source>
</evidence>
<reference evidence="9" key="1">
    <citation type="journal article" date="2023" name="Mol. Phylogenet. Evol.">
        <title>Genome-scale phylogeny and comparative genomics of the fungal order Sordariales.</title>
        <authorList>
            <person name="Hensen N."/>
            <person name="Bonometti L."/>
            <person name="Westerberg I."/>
            <person name="Brannstrom I.O."/>
            <person name="Guillou S."/>
            <person name="Cros-Aarteil S."/>
            <person name="Calhoun S."/>
            <person name="Haridas S."/>
            <person name="Kuo A."/>
            <person name="Mondo S."/>
            <person name="Pangilinan J."/>
            <person name="Riley R."/>
            <person name="LaButti K."/>
            <person name="Andreopoulos B."/>
            <person name="Lipzen A."/>
            <person name="Chen C."/>
            <person name="Yan M."/>
            <person name="Daum C."/>
            <person name="Ng V."/>
            <person name="Clum A."/>
            <person name="Steindorff A."/>
            <person name="Ohm R.A."/>
            <person name="Martin F."/>
            <person name="Silar P."/>
            <person name="Natvig D.O."/>
            <person name="Lalanne C."/>
            <person name="Gautier V."/>
            <person name="Ament-Velasquez S.L."/>
            <person name="Kruys A."/>
            <person name="Hutchinson M.I."/>
            <person name="Powell A.J."/>
            <person name="Barry K."/>
            <person name="Miller A.N."/>
            <person name="Grigoriev I.V."/>
            <person name="Debuchy R."/>
            <person name="Gladieux P."/>
            <person name="Hiltunen Thoren M."/>
            <person name="Johannesson H."/>
        </authorList>
    </citation>
    <scope>NUCLEOTIDE SEQUENCE</scope>
    <source>
        <strain evidence="9">FGSC 1904</strain>
    </source>
</reference>
<feature type="transmembrane region" description="Helical" evidence="7">
    <location>
        <begin position="215"/>
        <end position="239"/>
    </location>
</feature>
<dbReference type="PANTHER" id="PTHR43341">
    <property type="entry name" value="AMINO ACID PERMEASE"/>
    <property type="match status" value="1"/>
</dbReference>
<evidence type="ECO:0000256" key="7">
    <source>
        <dbReference type="SAM" id="Phobius"/>
    </source>
</evidence>
<evidence type="ECO:0000259" key="8">
    <source>
        <dbReference type="Pfam" id="PF00324"/>
    </source>
</evidence>
<evidence type="ECO:0000256" key="3">
    <source>
        <dbReference type="ARBA" id="ARBA00022692"/>
    </source>
</evidence>
<feature type="transmembrane region" description="Helical" evidence="7">
    <location>
        <begin position="156"/>
        <end position="177"/>
    </location>
</feature>
<feature type="region of interest" description="Disordered" evidence="6">
    <location>
        <begin position="1"/>
        <end position="41"/>
    </location>
</feature>
<dbReference type="InterPro" id="IPR004841">
    <property type="entry name" value="AA-permease/SLC12A_dom"/>
</dbReference>
<dbReference type="Gene3D" id="1.20.1740.10">
    <property type="entry name" value="Amino acid/polyamine transporter I"/>
    <property type="match status" value="1"/>
</dbReference>
<feature type="transmembrane region" description="Helical" evidence="7">
    <location>
        <begin position="123"/>
        <end position="144"/>
    </location>
</feature>
<dbReference type="GO" id="GO:0015171">
    <property type="term" value="F:amino acid transmembrane transporter activity"/>
    <property type="evidence" value="ECO:0007669"/>
    <property type="project" value="TreeGrafter"/>
</dbReference>
<evidence type="ECO:0000256" key="6">
    <source>
        <dbReference type="SAM" id="MobiDB-lite"/>
    </source>
</evidence>
<keyword evidence="5 7" id="KW-0472">Membrane</keyword>
<keyword evidence="4 7" id="KW-1133">Transmembrane helix</keyword>
<reference evidence="9" key="2">
    <citation type="submission" date="2023-07" db="EMBL/GenBank/DDBJ databases">
        <authorList>
            <consortium name="Lawrence Berkeley National Laboratory"/>
            <person name="Haridas S."/>
            <person name="Hensen N."/>
            <person name="Bonometti L."/>
            <person name="Westerberg I."/>
            <person name="Brannstrom I.O."/>
            <person name="Guillou S."/>
            <person name="Cros-Aarteil S."/>
            <person name="Calhoun S."/>
            <person name="Kuo A."/>
            <person name="Mondo S."/>
            <person name="Pangilinan J."/>
            <person name="Riley R."/>
            <person name="LaButti K."/>
            <person name="Andreopoulos B."/>
            <person name="Lipzen A."/>
            <person name="Chen C."/>
            <person name="Yanf M."/>
            <person name="Daum C."/>
            <person name="Ng V."/>
            <person name="Clum A."/>
            <person name="Steindorff A."/>
            <person name="Ohm R."/>
            <person name="Martin F."/>
            <person name="Silar P."/>
            <person name="Natvig D."/>
            <person name="Lalanne C."/>
            <person name="Gautier V."/>
            <person name="Ament-velasquez S.L."/>
            <person name="Kruys A."/>
            <person name="Hutchinson M.I."/>
            <person name="Powell A.J."/>
            <person name="Barry K."/>
            <person name="Miller A.N."/>
            <person name="Grigoriev I.V."/>
            <person name="Debuchy R."/>
            <person name="Gladieux P."/>
            <person name="Thoren M.H."/>
            <person name="Johannesson H."/>
        </authorList>
    </citation>
    <scope>NUCLEOTIDE SEQUENCE</scope>
    <source>
        <strain evidence="9">FGSC 1904</strain>
    </source>
</reference>
<evidence type="ECO:0000313" key="9">
    <source>
        <dbReference type="EMBL" id="KAK3400263.1"/>
    </source>
</evidence>
<proteinExistence type="predicted"/>
<evidence type="ECO:0000256" key="4">
    <source>
        <dbReference type="ARBA" id="ARBA00022989"/>
    </source>
</evidence>
<keyword evidence="3 7" id="KW-0812">Transmembrane</keyword>
<dbReference type="PIRSF" id="PIRSF006060">
    <property type="entry name" value="AA_transporter"/>
    <property type="match status" value="1"/>
</dbReference>
<feature type="transmembrane region" description="Helical" evidence="7">
    <location>
        <begin position="471"/>
        <end position="495"/>
    </location>
</feature>
<evidence type="ECO:0000256" key="1">
    <source>
        <dbReference type="ARBA" id="ARBA00004141"/>
    </source>
</evidence>
<feature type="transmembrane region" description="Helical" evidence="7">
    <location>
        <begin position="445"/>
        <end position="465"/>
    </location>
</feature>
<dbReference type="EMBL" id="JAUTDP010000004">
    <property type="protein sequence ID" value="KAK3400263.1"/>
    <property type="molecule type" value="Genomic_DNA"/>
</dbReference>
<protein>
    <submittedName>
        <fullName evidence="9">Amino acid permease-domain-containing protein</fullName>
    </submittedName>
</protein>
<comment type="caution">
    <text evidence="9">The sequence shown here is derived from an EMBL/GenBank/DDBJ whole genome shotgun (WGS) entry which is preliminary data.</text>
</comment>
<gene>
    <name evidence="9" type="ORF">B0T20DRAFT_460375</name>
</gene>
<feature type="transmembrane region" description="Helical" evidence="7">
    <location>
        <begin position="516"/>
        <end position="542"/>
    </location>
</feature>
<dbReference type="Pfam" id="PF00324">
    <property type="entry name" value="AA_permease"/>
    <property type="match status" value="1"/>
</dbReference>
<feature type="transmembrane region" description="Helical" evidence="7">
    <location>
        <begin position="387"/>
        <end position="412"/>
    </location>
</feature>
<feature type="compositionally biased region" description="Polar residues" evidence="6">
    <location>
        <begin position="20"/>
        <end position="41"/>
    </location>
</feature>